<name>A0A099KJZ0_COLPS</name>
<evidence type="ECO:0000313" key="2">
    <source>
        <dbReference type="Proteomes" id="UP000029868"/>
    </source>
</evidence>
<dbReference type="PATRIC" id="fig|28229.3.peg.3436"/>
<protein>
    <submittedName>
        <fullName evidence="1">Uncharacterized protein</fullName>
    </submittedName>
</protein>
<gene>
    <name evidence="1" type="ORF">GAB14E_3517</name>
</gene>
<sequence>MIKSYSSKLSLVSHPFTNSEISKKKPRDATKESLSGANIYVLAQVRYPRIFIEKNNSSSSVDITLSNGITKSSGSLDIHYILNANHPNLFKDIANGKYGDVVFSFKVYSNPDCYLVVFLKDKRTKKIVSEALIEITGWQFLFYKSNNQTFIKGFENYIDFFNFKIHYVGKTSKNIFERLSKGHHARGDILSSERVIDNKSILGEELLVLPFKVVKSSKSKSCILSIKEEVDFNEKLLICALQPEYNQIKYDNLIEEFSKNCEFDRYQLHINNGMVLSTSFARFTTKLRYILLDHKEIRIY</sequence>
<dbReference type="Proteomes" id="UP000029868">
    <property type="component" value="Unassembled WGS sequence"/>
</dbReference>
<dbReference type="AlphaFoldDB" id="A0A099KJZ0"/>
<reference evidence="1 2" key="1">
    <citation type="submission" date="2014-08" db="EMBL/GenBank/DDBJ databases">
        <title>Genomic and Phenotypic Diversity of Colwellia psychrerythraea strains from Disparate Marine Basins.</title>
        <authorList>
            <person name="Techtmann S.M."/>
            <person name="Stelling S.C."/>
            <person name="Utturkar S.M."/>
            <person name="Alshibli N."/>
            <person name="Harris A."/>
            <person name="Brown S.D."/>
            <person name="Hazen T.C."/>
        </authorList>
    </citation>
    <scope>NUCLEOTIDE SEQUENCE [LARGE SCALE GENOMIC DNA]</scope>
    <source>
        <strain evidence="1 2">GAB14E</strain>
    </source>
</reference>
<accession>A0A099KJZ0</accession>
<dbReference type="OrthoDB" id="9804173at2"/>
<organism evidence="1 2">
    <name type="scientific">Colwellia psychrerythraea</name>
    <name type="common">Vibrio psychroerythus</name>
    <dbReference type="NCBI Taxonomy" id="28229"/>
    <lineage>
        <taxon>Bacteria</taxon>
        <taxon>Pseudomonadati</taxon>
        <taxon>Pseudomonadota</taxon>
        <taxon>Gammaproteobacteria</taxon>
        <taxon>Alteromonadales</taxon>
        <taxon>Colwelliaceae</taxon>
        <taxon>Colwellia</taxon>
    </lineage>
</organism>
<proteinExistence type="predicted"/>
<dbReference type="EMBL" id="JQEC01000045">
    <property type="protein sequence ID" value="KGJ90711.1"/>
    <property type="molecule type" value="Genomic_DNA"/>
</dbReference>
<evidence type="ECO:0000313" key="1">
    <source>
        <dbReference type="EMBL" id="KGJ90711.1"/>
    </source>
</evidence>
<comment type="caution">
    <text evidence="1">The sequence shown here is derived from an EMBL/GenBank/DDBJ whole genome shotgun (WGS) entry which is preliminary data.</text>
</comment>
<dbReference type="RefSeq" id="WP_033083417.1">
    <property type="nucleotide sequence ID" value="NZ_JQEC01000045.1"/>
</dbReference>